<accession>A0ABX2CBH6</accession>
<name>A0ABX2CBH6_9BRAD</name>
<gene>
    <name evidence="1" type="ORF">HL667_11305</name>
</gene>
<evidence type="ECO:0000313" key="1">
    <source>
        <dbReference type="EMBL" id="NPU65582.1"/>
    </source>
</evidence>
<organism evidence="1 2">
    <name type="scientific">Bradyrhizobium aeschynomenes</name>
    <dbReference type="NCBI Taxonomy" id="2734909"/>
    <lineage>
        <taxon>Bacteria</taxon>
        <taxon>Pseudomonadati</taxon>
        <taxon>Pseudomonadota</taxon>
        <taxon>Alphaproteobacteria</taxon>
        <taxon>Hyphomicrobiales</taxon>
        <taxon>Nitrobacteraceae</taxon>
        <taxon>Bradyrhizobium</taxon>
    </lineage>
</organism>
<evidence type="ECO:0008006" key="3">
    <source>
        <dbReference type="Google" id="ProtNLM"/>
    </source>
</evidence>
<proteinExistence type="predicted"/>
<protein>
    <recommendedName>
        <fullName evidence="3">Transposase</fullName>
    </recommendedName>
</protein>
<sequence>MVEKRITASNNVVELASYQRGRADIVVAHALSPRTCRYCGADLDDDEREDDCSSALNVETDRLRWRAAQILRGLVCEG</sequence>
<evidence type="ECO:0000313" key="2">
    <source>
        <dbReference type="Proteomes" id="UP000886476"/>
    </source>
</evidence>
<reference evidence="1" key="1">
    <citation type="submission" date="2020-05" db="EMBL/GenBank/DDBJ databases">
        <title>Nod-independent and nitrogen-fixing Bradyrhizobium aeschynomene sp. nov. isolated from nodules of Aeschynomene indica.</title>
        <authorList>
            <person name="Zhang Z."/>
        </authorList>
    </citation>
    <scope>NUCLEOTIDE SEQUENCE</scope>
    <source>
        <strain evidence="1">83012</strain>
    </source>
</reference>
<keyword evidence="2" id="KW-1185">Reference proteome</keyword>
<dbReference type="RefSeq" id="WP_172110677.1">
    <property type="nucleotide sequence ID" value="NZ_JABFDM010000001.1"/>
</dbReference>
<comment type="caution">
    <text evidence="1">The sequence shown here is derived from an EMBL/GenBank/DDBJ whole genome shotgun (WGS) entry which is preliminary data.</text>
</comment>
<dbReference type="EMBL" id="JABFDN010000003">
    <property type="protein sequence ID" value="NPU65582.1"/>
    <property type="molecule type" value="Genomic_DNA"/>
</dbReference>
<dbReference type="Proteomes" id="UP000886476">
    <property type="component" value="Unassembled WGS sequence"/>
</dbReference>